<evidence type="ECO:0000313" key="3">
    <source>
        <dbReference type="EMBL" id="EAU91964.1"/>
    </source>
</evidence>
<reference evidence="3 4" key="1">
    <citation type="journal article" date="2010" name="Proc. Natl. Acad. Sci. U.S.A.">
        <title>Insights into evolution of multicellular fungi from the assembled chromosomes of the mushroom Coprinopsis cinerea (Coprinus cinereus).</title>
        <authorList>
            <person name="Stajich J.E."/>
            <person name="Wilke S.K."/>
            <person name="Ahren D."/>
            <person name="Au C.H."/>
            <person name="Birren B.W."/>
            <person name="Borodovsky M."/>
            <person name="Burns C."/>
            <person name="Canback B."/>
            <person name="Casselton L.A."/>
            <person name="Cheng C.K."/>
            <person name="Deng J."/>
            <person name="Dietrich F.S."/>
            <person name="Fargo D.C."/>
            <person name="Farman M.L."/>
            <person name="Gathman A.C."/>
            <person name="Goldberg J."/>
            <person name="Guigo R."/>
            <person name="Hoegger P.J."/>
            <person name="Hooker J.B."/>
            <person name="Huggins A."/>
            <person name="James T.Y."/>
            <person name="Kamada T."/>
            <person name="Kilaru S."/>
            <person name="Kodira C."/>
            <person name="Kues U."/>
            <person name="Kupfer D."/>
            <person name="Kwan H.S."/>
            <person name="Lomsadze A."/>
            <person name="Li W."/>
            <person name="Lilly W.W."/>
            <person name="Ma L.J."/>
            <person name="Mackey A.J."/>
            <person name="Manning G."/>
            <person name="Martin F."/>
            <person name="Muraguchi H."/>
            <person name="Natvig D.O."/>
            <person name="Palmerini H."/>
            <person name="Ramesh M.A."/>
            <person name="Rehmeyer C.J."/>
            <person name="Roe B.A."/>
            <person name="Shenoy N."/>
            <person name="Stanke M."/>
            <person name="Ter-Hovhannisyan V."/>
            <person name="Tunlid A."/>
            <person name="Velagapudi R."/>
            <person name="Vision T.J."/>
            <person name="Zeng Q."/>
            <person name="Zolan M.E."/>
            <person name="Pukkila P.J."/>
        </authorList>
    </citation>
    <scope>NUCLEOTIDE SEQUENCE [LARGE SCALE GENOMIC DNA]</scope>
    <source>
        <strain evidence="4">Okayama-7 / 130 / ATCC MYA-4618 / FGSC 9003</strain>
    </source>
</reference>
<dbReference type="GeneID" id="6006317"/>
<dbReference type="InParanoid" id="A8N4T5"/>
<evidence type="ECO:0000313" key="4">
    <source>
        <dbReference type="Proteomes" id="UP000001861"/>
    </source>
</evidence>
<keyword evidence="1" id="KW-0175">Coiled coil</keyword>
<dbReference type="VEuPathDB" id="FungiDB:CC1G_11150"/>
<dbReference type="OrthoDB" id="3147752at2759"/>
<feature type="region of interest" description="Disordered" evidence="2">
    <location>
        <begin position="22"/>
        <end position="113"/>
    </location>
</feature>
<dbReference type="OMA" id="NEDEHAP"/>
<feature type="coiled-coil region" evidence="1">
    <location>
        <begin position="476"/>
        <end position="503"/>
    </location>
</feature>
<feature type="compositionally biased region" description="Low complexity" evidence="2">
    <location>
        <begin position="33"/>
        <end position="84"/>
    </location>
</feature>
<accession>A8N4T5</accession>
<feature type="compositionally biased region" description="Basic and acidic residues" evidence="2">
    <location>
        <begin position="257"/>
        <end position="269"/>
    </location>
</feature>
<feature type="compositionally biased region" description="Polar residues" evidence="2">
    <location>
        <begin position="85"/>
        <end position="97"/>
    </location>
</feature>
<evidence type="ECO:0000256" key="2">
    <source>
        <dbReference type="SAM" id="MobiDB-lite"/>
    </source>
</evidence>
<dbReference type="KEGG" id="cci:CC1G_11150"/>
<dbReference type="eggNOG" id="ENOG502RBP6">
    <property type="taxonomic scope" value="Eukaryota"/>
</dbReference>
<dbReference type="RefSeq" id="XP_001829880.1">
    <property type="nucleotide sequence ID" value="XM_001829828.2"/>
</dbReference>
<gene>
    <name evidence="3" type="ORF">CC1G_11150</name>
</gene>
<evidence type="ECO:0000256" key="1">
    <source>
        <dbReference type="SAM" id="Coils"/>
    </source>
</evidence>
<feature type="coiled-coil region" evidence="1">
    <location>
        <begin position="552"/>
        <end position="681"/>
    </location>
</feature>
<protein>
    <submittedName>
        <fullName evidence="3">Uncharacterized protein</fullName>
    </submittedName>
</protein>
<feature type="coiled-coil region" evidence="1">
    <location>
        <begin position="318"/>
        <end position="445"/>
    </location>
</feature>
<comment type="caution">
    <text evidence="3">The sequence shown here is derived from an EMBL/GenBank/DDBJ whole genome shotgun (WGS) entry which is preliminary data.</text>
</comment>
<dbReference type="EMBL" id="AACS02000003">
    <property type="protein sequence ID" value="EAU91964.1"/>
    <property type="molecule type" value="Genomic_DNA"/>
</dbReference>
<sequence>MASAFSMLSMISKARRAQQAKRAASTVSVTDETANGSSSSNTTISSSTTTLPTSSAATATTTTATANAIPVSASGSPTPSAATTLVNASSPSGSPTPSYVVPKDKDTSDTASIKSTKSTFRAKFRKGTLLSRMTSAAVPTISDVTATTANSKTNTASNTPERPGTPAAAAEPATAGTVISEEPSSIVKSGPEPPKTTVSTTATAGKGTPTIEPIEPVSAITLSSSPKLHALVDAKKPPRSSSISTSSAGDFSVVGNDEGKEKEKARSSVDGDWTDAGSRSSIRASIKRTQSIEPTTTIENGILQRSTSSSSRSPADEIRKLEEMNRSLQEETFAYKDRVKKLEEAKGALEEENLADKERLRKLEEAKAALEGKNVRLARELKEKEAKWVAERRAERERLEAENAGLVQAMKEKEARLVAEKVAERKTLEGESARLVQEMKEKEGRLAAEKMAERKTLEGENARLAQVMKAKEGQWVAEKESLLAAQEKEKSRLVQEAKQKEAIWMQEVKARDLALETAKAQFARELVAKEARWGEEREADRLAFVDEKAKLAQEMKAKSEEWSAIVAKLEEQKVALEAENTIVVEQMKKRMEEWDDERKLREEELELVERDNEALTKRISELEDAVKQMESSKAKLEEILAGSQKETEEANKVIITLKADVSSALADVKRLQGEIAAQQQREGSLRDAMTRLRKEKDADLAVRDSHIESLNSKLTQSQSQVEELRECAAGRNREKDRIIEDLRDKMAAYYQYVDETDRRNRLLCDQLKRQSMDVRFVKPAESKFLLKSSTEQMDSAVRLLNNFNSEVFQMAASFADSVDLDTHLEDGMADLERLMVKLAPMMSRELVQALRESYMDRDQEPNTLLLQVALQACLTHCAEKFVNSWYPFQWDHGDLLQIMYNRILESGKRDLADSWRATTKAMLRLTSESHPQLLAYLREHVYDVLAVIGRSKTQPAVDRLVKQYEEKLSIIARQTIRLHILYSDILFNDALCNLASYVAAPGSEFSSKRFEDNYPEGGDSQTDLLADNRVLCTAEMGLLLTSGNHALVKPKVVLATILNPDW</sequence>
<feature type="region of interest" description="Disordered" evidence="2">
    <location>
        <begin position="148"/>
        <end position="213"/>
    </location>
</feature>
<dbReference type="Proteomes" id="UP000001861">
    <property type="component" value="Unassembled WGS sequence"/>
</dbReference>
<feature type="region of interest" description="Disordered" evidence="2">
    <location>
        <begin position="233"/>
        <end position="280"/>
    </location>
</feature>
<organism evidence="3 4">
    <name type="scientific">Coprinopsis cinerea (strain Okayama-7 / 130 / ATCC MYA-4618 / FGSC 9003)</name>
    <name type="common">Inky cap fungus</name>
    <name type="synonym">Hormographiella aspergillata</name>
    <dbReference type="NCBI Taxonomy" id="240176"/>
    <lineage>
        <taxon>Eukaryota</taxon>
        <taxon>Fungi</taxon>
        <taxon>Dikarya</taxon>
        <taxon>Basidiomycota</taxon>
        <taxon>Agaricomycotina</taxon>
        <taxon>Agaricomycetes</taxon>
        <taxon>Agaricomycetidae</taxon>
        <taxon>Agaricales</taxon>
        <taxon>Agaricineae</taxon>
        <taxon>Psathyrellaceae</taxon>
        <taxon>Coprinopsis</taxon>
    </lineage>
</organism>
<feature type="compositionally biased region" description="Low complexity" evidence="2">
    <location>
        <begin position="148"/>
        <end position="177"/>
    </location>
</feature>
<dbReference type="AlphaFoldDB" id="A8N4T5"/>
<dbReference type="STRING" id="240176.A8N4T5"/>
<keyword evidence="4" id="KW-1185">Reference proteome</keyword>
<proteinExistence type="predicted"/>
<name>A8N4T5_COPC7</name>